<keyword evidence="2" id="KW-1185">Reference proteome</keyword>
<gene>
    <name evidence="1" type="ORF">DILT_LOCUS7891</name>
</gene>
<dbReference type="Proteomes" id="UP000281553">
    <property type="component" value="Unassembled WGS sequence"/>
</dbReference>
<name>A0A3P7LFC6_DIBLA</name>
<protein>
    <submittedName>
        <fullName evidence="1">Uncharacterized protein</fullName>
    </submittedName>
</protein>
<reference evidence="1 2" key="1">
    <citation type="submission" date="2018-11" db="EMBL/GenBank/DDBJ databases">
        <authorList>
            <consortium name="Pathogen Informatics"/>
        </authorList>
    </citation>
    <scope>NUCLEOTIDE SEQUENCE [LARGE SCALE GENOMIC DNA]</scope>
</reference>
<proteinExistence type="predicted"/>
<dbReference type="OrthoDB" id="10589549at2759"/>
<accession>A0A3P7LFC6</accession>
<evidence type="ECO:0000313" key="1">
    <source>
        <dbReference type="EMBL" id="VDN12060.1"/>
    </source>
</evidence>
<dbReference type="EMBL" id="UYRU01052909">
    <property type="protein sequence ID" value="VDN12060.1"/>
    <property type="molecule type" value="Genomic_DNA"/>
</dbReference>
<evidence type="ECO:0000313" key="2">
    <source>
        <dbReference type="Proteomes" id="UP000281553"/>
    </source>
</evidence>
<dbReference type="AlphaFoldDB" id="A0A3P7LFC6"/>
<sequence>MARHLVEDCGAEGATLHPDPEIVTARRQAEEQLLLQQQQTAAMLYTTGGGLSLIEDNAQMANTQLYLSEPLPEGTANEGLVAQYASANGIPMVLNTEDGQLPEGATIDFTTPGGDVIQRLVLPEDLHLEAGQTLVLIQGEDGQPQFAIVNQAEWEANNQQLMLQQEEETNQLLLYGNMEQQPRAVSEEEKENQFAA</sequence>
<organism evidence="1 2">
    <name type="scientific">Dibothriocephalus latus</name>
    <name type="common">Fish tapeworm</name>
    <name type="synonym">Diphyllobothrium latum</name>
    <dbReference type="NCBI Taxonomy" id="60516"/>
    <lineage>
        <taxon>Eukaryota</taxon>
        <taxon>Metazoa</taxon>
        <taxon>Spiralia</taxon>
        <taxon>Lophotrochozoa</taxon>
        <taxon>Platyhelminthes</taxon>
        <taxon>Cestoda</taxon>
        <taxon>Eucestoda</taxon>
        <taxon>Diphyllobothriidea</taxon>
        <taxon>Diphyllobothriidae</taxon>
        <taxon>Dibothriocephalus</taxon>
    </lineage>
</organism>